<dbReference type="Gene3D" id="2.10.25.10">
    <property type="entry name" value="Laminin"/>
    <property type="match status" value="2"/>
</dbReference>
<keyword evidence="1" id="KW-1015">Disulfide bond</keyword>
<dbReference type="PROSITE" id="PS50026">
    <property type="entry name" value="EGF_3"/>
    <property type="match status" value="2"/>
</dbReference>
<feature type="disulfide bond" evidence="1">
    <location>
        <begin position="133"/>
        <end position="142"/>
    </location>
</feature>
<dbReference type="SUPFAM" id="SSF57196">
    <property type="entry name" value="EGF/Laminin"/>
    <property type="match status" value="2"/>
</dbReference>
<proteinExistence type="predicted"/>
<keyword evidence="2" id="KW-1133">Transmembrane helix</keyword>
<feature type="domain" description="EGF-like" evidence="3">
    <location>
        <begin position="106"/>
        <end position="143"/>
    </location>
</feature>
<name>A0A9J2Q4J0_ASCLU</name>
<protein>
    <submittedName>
        <fullName evidence="5">EGF-like domain-containing protein</fullName>
    </submittedName>
</protein>
<evidence type="ECO:0000313" key="4">
    <source>
        <dbReference type="Proteomes" id="UP000036681"/>
    </source>
</evidence>
<feature type="domain" description="EGF-like" evidence="3">
    <location>
        <begin position="32"/>
        <end position="71"/>
    </location>
</feature>
<evidence type="ECO:0000256" key="2">
    <source>
        <dbReference type="SAM" id="Phobius"/>
    </source>
</evidence>
<dbReference type="InterPro" id="IPR000742">
    <property type="entry name" value="EGF"/>
</dbReference>
<dbReference type="Proteomes" id="UP000036681">
    <property type="component" value="Unplaced"/>
</dbReference>
<accession>A0A9J2Q4J0</accession>
<dbReference type="PROSITE" id="PS00022">
    <property type="entry name" value="EGF_1"/>
    <property type="match status" value="2"/>
</dbReference>
<reference evidence="5" key="1">
    <citation type="submission" date="2023-03" db="UniProtKB">
        <authorList>
            <consortium name="WormBaseParasite"/>
        </authorList>
    </citation>
    <scope>IDENTIFICATION</scope>
</reference>
<feature type="disulfide bond" evidence="1">
    <location>
        <begin position="61"/>
        <end position="70"/>
    </location>
</feature>
<dbReference type="PANTHER" id="PTHR24033">
    <property type="entry name" value="EGF-LIKE DOMAIN-CONTAINING PROTEIN"/>
    <property type="match status" value="1"/>
</dbReference>
<feature type="transmembrane region" description="Helical" evidence="2">
    <location>
        <begin position="150"/>
        <end position="175"/>
    </location>
</feature>
<comment type="caution">
    <text evidence="1">Lacks conserved residue(s) required for the propagation of feature annotation.</text>
</comment>
<evidence type="ECO:0000256" key="1">
    <source>
        <dbReference type="PROSITE-ProRule" id="PRU00076"/>
    </source>
</evidence>
<sequence>MISSTSMTPWDASRLSIKQAILDGVSSRIVYVGNACDSYPCWNDAFCIPTNTSNSPFKCICRSEHAGDLCQYKLADFCSGQKCEDGTECTVRNGFAECVPHDSLAAFSSCDDGLCLNGAQCVQFAAQRYRCVCADGYQGTYCQLGESTQFHAFSTASAIFLIGLFLLIMLSALLICHSSNIGCYLVMPGERNYTRWDEDDEHEDDRIPLEIVKSEGIKTSATADTIVDVEGSSQQRSREAIAL</sequence>
<keyword evidence="2" id="KW-0812">Transmembrane</keyword>
<organism evidence="4 5">
    <name type="scientific">Ascaris lumbricoides</name>
    <name type="common">Giant roundworm</name>
    <dbReference type="NCBI Taxonomy" id="6252"/>
    <lineage>
        <taxon>Eukaryota</taxon>
        <taxon>Metazoa</taxon>
        <taxon>Ecdysozoa</taxon>
        <taxon>Nematoda</taxon>
        <taxon>Chromadorea</taxon>
        <taxon>Rhabditida</taxon>
        <taxon>Spirurina</taxon>
        <taxon>Ascaridomorpha</taxon>
        <taxon>Ascaridoidea</taxon>
        <taxon>Ascarididae</taxon>
        <taxon>Ascaris</taxon>
    </lineage>
</organism>
<keyword evidence="2" id="KW-0472">Membrane</keyword>
<dbReference type="SMART" id="SM00181">
    <property type="entry name" value="EGF"/>
    <property type="match status" value="2"/>
</dbReference>
<dbReference type="InterPro" id="IPR051830">
    <property type="entry name" value="NOTCH_homolog"/>
</dbReference>
<keyword evidence="1" id="KW-0245">EGF-like domain</keyword>
<dbReference type="PROSITE" id="PS01186">
    <property type="entry name" value="EGF_2"/>
    <property type="match status" value="1"/>
</dbReference>
<keyword evidence="4" id="KW-1185">Reference proteome</keyword>
<dbReference type="PANTHER" id="PTHR24033:SF151">
    <property type="entry name" value="NOTCH 2"/>
    <property type="match status" value="1"/>
</dbReference>
<dbReference type="AlphaFoldDB" id="A0A9J2Q4J0"/>
<dbReference type="Pfam" id="PF00008">
    <property type="entry name" value="EGF"/>
    <property type="match status" value="1"/>
</dbReference>
<dbReference type="WBParaSite" id="ALUE_0001734101-mRNA-1">
    <property type="protein sequence ID" value="ALUE_0001734101-mRNA-1"/>
    <property type="gene ID" value="ALUE_0001734101"/>
</dbReference>
<evidence type="ECO:0000313" key="5">
    <source>
        <dbReference type="WBParaSite" id="ALUE_0001734101-mRNA-1"/>
    </source>
</evidence>
<evidence type="ECO:0000259" key="3">
    <source>
        <dbReference type="PROSITE" id="PS50026"/>
    </source>
</evidence>